<comment type="caution">
    <text evidence="1">The sequence shown here is derived from an EMBL/GenBank/DDBJ whole genome shotgun (WGS) entry which is preliminary data.</text>
</comment>
<dbReference type="EMBL" id="MWDB01000011">
    <property type="protein sequence ID" value="OQB41751.1"/>
    <property type="molecule type" value="Genomic_DNA"/>
</dbReference>
<dbReference type="Proteomes" id="UP000485621">
    <property type="component" value="Unassembled WGS sequence"/>
</dbReference>
<dbReference type="AlphaFoldDB" id="A0A1V5ZNR9"/>
<sequence>MSISTLDYNTNNPALLERRNLRKLKKILLNTYKNKDVSIQNMFYDVSRDYDLAIPPRPSQDKDKNKQELFGLYKMYREDQNCGDYYKKVM</sequence>
<evidence type="ECO:0000313" key="1">
    <source>
        <dbReference type="EMBL" id="OQB41751.1"/>
    </source>
</evidence>
<organism evidence="1">
    <name type="scientific">candidate division CPR1 bacterium ADurb.Bin160</name>
    <dbReference type="NCBI Taxonomy" id="1852826"/>
    <lineage>
        <taxon>Bacteria</taxon>
        <taxon>candidate division CPR1</taxon>
    </lineage>
</organism>
<gene>
    <name evidence="1" type="ORF">BWY04_00639</name>
</gene>
<name>A0A1V5ZNR9_9BACT</name>
<accession>A0A1V5ZNR9</accession>
<proteinExistence type="predicted"/>
<protein>
    <submittedName>
        <fullName evidence="1">Uncharacterized protein</fullName>
    </submittedName>
</protein>
<reference evidence="1" key="1">
    <citation type="submission" date="2017-02" db="EMBL/GenBank/DDBJ databases">
        <title>Delving into the versatile metabolic prowess of the omnipresent phylum Bacteroidetes.</title>
        <authorList>
            <person name="Nobu M.K."/>
            <person name="Mei R."/>
            <person name="Narihiro T."/>
            <person name="Kuroda K."/>
            <person name="Liu W.-T."/>
        </authorList>
    </citation>
    <scope>NUCLEOTIDE SEQUENCE</scope>
    <source>
        <strain evidence="1">ADurb.Bin160</strain>
    </source>
</reference>